<dbReference type="Pfam" id="PF13716">
    <property type="entry name" value="CRAL_TRIO_2"/>
    <property type="match status" value="1"/>
</dbReference>
<dbReference type="EMBL" id="CAJNOI010000011">
    <property type="protein sequence ID" value="CAF0786465.1"/>
    <property type="molecule type" value="Genomic_DNA"/>
</dbReference>
<evidence type="ECO:0000313" key="13">
    <source>
        <dbReference type="Proteomes" id="UP000663881"/>
    </source>
</evidence>
<accession>A0A818NSP9</accession>
<feature type="region of interest" description="Disordered" evidence="1">
    <location>
        <begin position="208"/>
        <end position="231"/>
    </location>
</feature>
<evidence type="ECO:0000313" key="3">
    <source>
        <dbReference type="EMBL" id="CAF0786465.1"/>
    </source>
</evidence>
<proteinExistence type="predicted"/>
<feature type="compositionally biased region" description="Polar residues" evidence="1">
    <location>
        <begin position="210"/>
        <end position="224"/>
    </location>
</feature>
<dbReference type="EMBL" id="CAJOAY010000266">
    <property type="protein sequence ID" value="CAF3609830.1"/>
    <property type="molecule type" value="Genomic_DNA"/>
</dbReference>
<dbReference type="EMBL" id="CAJNOM010000396">
    <property type="protein sequence ID" value="CAF1414154.1"/>
    <property type="molecule type" value="Genomic_DNA"/>
</dbReference>
<dbReference type="Gene3D" id="3.40.525.10">
    <property type="entry name" value="CRAL-TRIO lipid binding domain"/>
    <property type="match status" value="1"/>
</dbReference>
<reference evidence="9" key="1">
    <citation type="submission" date="2021-02" db="EMBL/GenBank/DDBJ databases">
        <authorList>
            <person name="Nowell W R."/>
        </authorList>
    </citation>
    <scope>NUCLEOTIDE SEQUENCE</scope>
</reference>
<evidence type="ECO:0000313" key="5">
    <source>
        <dbReference type="EMBL" id="CAF1225431.1"/>
    </source>
</evidence>
<evidence type="ECO:0000313" key="12">
    <source>
        <dbReference type="Proteomes" id="UP000663832"/>
    </source>
</evidence>
<dbReference type="InterPro" id="IPR001251">
    <property type="entry name" value="CRAL-TRIO_dom"/>
</dbReference>
<dbReference type="AlphaFoldDB" id="A0A818NSP9"/>
<comment type="caution">
    <text evidence="9">The sequence shown here is derived from an EMBL/GenBank/DDBJ whole genome shotgun (WGS) entry which is preliminary data.</text>
</comment>
<sequence length="231" mass="27313">MKLVSLLRSTSKDDSGIDPDEVDDVISCVIDNTPVNIDAKTITPFKCVISSAGTLQEDNQTAVIAIYGCWLPDHRLREYRYIMDQLFYYVYHKLNKLVINDYILIYFHGATPKHRTPDLKFLRKCYQMINFRLRKNLREVYVVHPTRWLRTVIALSRPFFSKKFYHKINYMYTIAELERQFPNNRLSIPVAIEQKDWLYSQKYDRRNASIKHSTTQPRSRSTTNTEDESTA</sequence>
<dbReference type="Proteomes" id="UP000663881">
    <property type="component" value="Unassembled WGS sequence"/>
</dbReference>
<gene>
    <name evidence="3" type="ORF">BJG266_LOCUS4425</name>
    <name evidence="4" type="ORF">IZO911_LOCUS26911</name>
    <name evidence="5" type="ORF">JYZ213_LOCUS28240</name>
    <name evidence="10" type="ORF">KXQ929_LOCUS12173</name>
    <name evidence="9" type="ORF">OKA104_LOCUS7062</name>
    <name evidence="11" type="ORF">OXD698_LOCUS17881</name>
    <name evidence="7" type="ORF">QVE165_LOCUS37690</name>
    <name evidence="8" type="ORF">QVE165_LOCUS37735</name>
    <name evidence="6" type="ORF">VCS650_LOCUS27925</name>
</gene>
<dbReference type="Proteomes" id="UP000663845">
    <property type="component" value="Unassembled WGS sequence"/>
</dbReference>
<dbReference type="Proteomes" id="UP000663844">
    <property type="component" value="Unassembled WGS sequence"/>
</dbReference>
<keyword evidence="12" id="KW-1185">Reference proteome</keyword>
<dbReference type="CDD" id="cd00170">
    <property type="entry name" value="SEC14"/>
    <property type="match status" value="1"/>
</dbReference>
<feature type="domain" description="CRAL-TRIO" evidence="2">
    <location>
        <begin position="76"/>
        <end position="189"/>
    </location>
</feature>
<dbReference type="EMBL" id="CAJNOE010000358">
    <property type="protein sequence ID" value="CAF1171292.1"/>
    <property type="molecule type" value="Genomic_DNA"/>
</dbReference>
<dbReference type="OrthoDB" id="19923at2759"/>
<evidence type="ECO:0000313" key="9">
    <source>
        <dbReference type="EMBL" id="CAF3609830.1"/>
    </source>
</evidence>
<evidence type="ECO:0000256" key="1">
    <source>
        <dbReference type="SAM" id="MobiDB-lite"/>
    </source>
</evidence>
<evidence type="ECO:0000313" key="6">
    <source>
        <dbReference type="EMBL" id="CAF1243420.1"/>
    </source>
</evidence>
<evidence type="ECO:0000313" key="4">
    <source>
        <dbReference type="EMBL" id="CAF1171292.1"/>
    </source>
</evidence>
<evidence type="ECO:0000313" key="8">
    <source>
        <dbReference type="EMBL" id="CAF1414154.1"/>
    </source>
</evidence>
<dbReference type="Proteomes" id="UP000663891">
    <property type="component" value="Unassembled WGS sequence"/>
</dbReference>
<protein>
    <recommendedName>
        <fullName evidence="2">CRAL-TRIO domain-containing protein</fullName>
    </recommendedName>
</protein>
<dbReference type="EMBL" id="CAJOBB010000620">
    <property type="protein sequence ID" value="CAF3717446.1"/>
    <property type="molecule type" value="Genomic_DNA"/>
</dbReference>
<evidence type="ECO:0000259" key="2">
    <source>
        <dbReference type="PROSITE" id="PS50191"/>
    </source>
</evidence>
<dbReference type="EMBL" id="CAJNOG010000407">
    <property type="protein sequence ID" value="CAF1225431.1"/>
    <property type="molecule type" value="Genomic_DNA"/>
</dbReference>
<dbReference type="PROSITE" id="PS50191">
    <property type="entry name" value="CRAL_TRIO"/>
    <property type="match status" value="1"/>
</dbReference>
<dbReference type="EMBL" id="CAJNOM010000395">
    <property type="protein sequence ID" value="CAF1413583.1"/>
    <property type="molecule type" value="Genomic_DNA"/>
</dbReference>
<dbReference type="EMBL" id="CAJNON010000401">
    <property type="protein sequence ID" value="CAF1243420.1"/>
    <property type="molecule type" value="Genomic_DNA"/>
</dbReference>
<dbReference type="Proteomes" id="UP000663832">
    <property type="component" value="Unassembled WGS sequence"/>
</dbReference>
<dbReference type="EMBL" id="CAJOAZ010001291">
    <property type="protein sequence ID" value="CAF3794513.1"/>
    <property type="molecule type" value="Genomic_DNA"/>
</dbReference>
<evidence type="ECO:0000313" key="10">
    <source>
        <dbReference type="EMBL" id="CAF3717446.1"/>
    </source>
</evidence>
<evidence type="ECO:0000313" key="7">
    <source>
        <dbReference type="EMBL" id="CAF1413583.1"/>
    </source>
</evidence>
<organism evidence="9 13">
    <name type="scientific">Adineta steineri</name>
    <dbReference type="NCBI Taxonomy" id="433720"/>
    <lineage>
        <taxon>Eukaryota</taxon>
        <taxon>Metazoa</taxon>
        <taxon>Spiralia</taxon>
        <taxon>Gnathifera</taxon>
        <taxon>Rotifera</taxon>
        <taxon>Eurotatoria</taxon>
        <taxon>Bdelloidea</taxon>
        <taxon>Adinetida</taxon>
        <taxon>Adinetidae</taxon>
        <taxon>Adineta</taxon>
    </lineage>
</organism>
<dbReference type="InterPro" id="IPR036865">
    <property type="entry name" value="CRAL-TRIO_dom_sf"/>
</dbReference>
<dbReference type="PANTHER" id="PTHR48411:SF1">
    <property type="entry name" value="OS01G0948300 PROTEIN"/>
    <property type="match status" value="1"/>
</dbReference>
<dbReference type="Proteomes" id="UP000663868">
    <property type="component" value="Unassembled WGS sequence"/>
</dbReference>
<name>A0A818NSP9_9BILA</name>
<dbReference type="Proteomes" id="UP000663860">
    <property type="component" value="Unassembled WGS sequence"/>
</dbReference>
<dbReference type="PANTHER" id="PTHR48411">
    <property type="entry name" value="OS01G0948300 PROTEIN"/>
    <property type="match status" value="1"/>
</dbReference>
<dbReference type="SUPFAM" id="SSF52087">
    <property type="entry name" value="CRAL/TRIO domain"/>
    <property type="match status" value="1"/>
</dbReference>
<dbReference type="Proteomes" id="UP000663877">
    <property type="component" value="Unassembled WGS sequence"/>
</dbReference>
<evidence type="ECO:0000313" key="11">
    <source>
        <dbReference type="EMBL" id="CAF3794513.1"/>
    </source>
</evidence>